<name>A0A8S5PQ98_9CAUD</name>
<sequence length="43" mass="5231">MYLEPSLFSNLYIPSRSYMEILSPPKIYYPLYHTPQYHKFSKS</sequence>
<dbReference type="EMBL" id="BK015472">
    <property type="protein sequence ID" value="DAE08675.1"/>
    <property type="molecule type" value="Genomic_DNA"/>
</dbReference>
<accession>A0A8S5PQ98</accession>
<organism evidence="1">
    <name type="scientific">Myoviridae sp. ctwwN25</name>
    <dbReference type="NCBI Taxonomy" id="2825209"/>
    <lineage>
        <taxon>Viruses</taxon>
        <taxon>Duplodnaviria</taxon>
        <taxon>Heunggongvirae</taxon>
        <taxon>Uroviricota</taxon>
        <taxon>Caudoviricetes</taxon>
    </lineage>
</organism>
<reference evidence="1" key="1">
    <citation type="journal article" date="2021" name="Proc. Natl. Acad. Sci. U.S.A.">
        <title>A Catalog of Tens of Thousands of Viruses from Human Metagenomes Reveals Hidden Associations with Chronic Diseases.</title>
        <authorList>
            <person name="Tisza M.J."/>
            <person name="Buck C.B."/>
        </authorList>
    </citation>
    <scope>NUCLEOTIDE SEQUENCE</scope>
    <source>
        <strain evidence="1">CtwwN25</strain>
    </source>
</reference>
<protein>
    <submittedName>
        <fullName evidence="1">Uncharacterized protein</fullName>
    </submittedName>
</protein>
<evidence type="ECO:0000313" key="1">
    <source>
        <dbReference type="EMBL" id="DAE08675.1"/>
    </source>
</evidence>
<proteinExistence type="predicted"/>